<comment type="caution">
    <text evidence="1">The sequence shown here is derived from an EMBL/GenBank/DDBJ whole genome shotgun (WGS) entry which is preliminary data.</text>
</comment>
<evidence type="ECO:0000313" key="1">
    <source>
        <dbReference type="EMBL" id="KZS18135.1"/>
    </source>
</evidence>
<dbReference type="AlphaFoldDB" id="A0A162NNA4"/>
<proteinExistence type="predicted"/>
<dbReference type="Proteomes" id="UP000076858">
    <property type="component" value="Unassembled WGS sequence"/>
</dbReference>
<protein>
    <submittedName>
        <fullName evidence="1">Uncharacterized protein</fullName>
    </submittedName>
</protein>
<dbReference type="EMBL" id="LRGB01000568">
    <property type="protein sequence ID" value="KZS18135.1"/>
    <property type="molecule type" value="Genomic_DNA"/>
</dbReference>
<name>A0A162NNA4_9CRUS</name>
<evidence type="ECO:0000313" key="2">
    <source>
        <dbReference type="Proteomes" id="UP000076858"/>
    </source>
</evidence>
<reference evidence="1 2" key="1">
    <citation type="submission" date="2016-03" db="EMBL/GenBank/DDBJ databases">
        <title>EvidentialGene: Evidence-directed Construction of Genes on Genomes.</title>
        <authorList>
            <person name="Gilbert D.G."/>
            <person name="Choi J.-H."/>
            <person name="Mockaitis K."/>
            <person name="Colbourne J."/>
            <person name="Pfrender M."/>
        </authorList>
    </citation>
    <scope>NUCLEOTIDE SEQUENCE [LARGE SCALE GENOMIC DNA]</scope>
    <source>
        <strain evidence="1 2">Xinb3</strain>
        <tissue evidence="1">Complete organism</tissue>
    </source>
</reference>
<sequence>MEKVVKQIDFRDLRENVKAQEQERHKIVLAKNNYSILSFKSDPFPPQKWKTKNISIPLTAFLPFFVLFKCDVHDVFVFSVRLKSRAVLLFLFPVLTSSSI</sequence>
<organism evidence="1 2">
    <name type="scientific">Daphnia magna</name>
    <dbReference type="NCBI Taxonomy" id="35525"/>
    <lineage>
        <taxon>Eukaryota</taxon>
        <taxon>Metazoa</taxon>
        <taxon>Ecdysozoa</taxon>
        <taxon>Arthropoda</taxon>
        <taxon>Crustacea</taxon>
        <taxon>Branchiopoda</taxon>
        <taxon>Diplostraca</taxon>
        <taxon>Cladocera</taxon>
        <taxon>Anomopoda</taxon>
        <taxon>Daphniidae</taxon>
        <taxon>Daphnia</taxon>
    </lineage>
</organism>
<keyword evidence="2" id="KW-1185">Reference proteome</keyword>
<gene>
    <name evidence="1" type="ORF">APZ42_016178</name>
</gene>
<accession>A0A162NNA4</accession>